<keyword evidence="2" id="KW-0808">Transferase</keyword>
<accession>A0ABT9I3H6</accession>
<dbReference type="PROSITE" id="PS50878">
    <property type="entry name" value="RT_POL"/>
    <property type="match status" value="1"/>
</dbReference>
<keyword evidence="3" id="KW-1185">Reference proteome</keyword>
<dbReference type="CDD" id="cd01646">
    <property type="entry name" value="RT_Bac_retron_I"/>
    <property type="match status" value="1"/>
</dbReference>
<keyword evidence="2" id="KW-0695">RNA-directed DNA polymerase</keyword>
<organism evidence="2 3">
    <name type="scientific">Rheinheimera baltica</name>
    <dbReference type="NCBI Taxonomy" id="67576"/>
    <lineage>
        <taxon>Bacteria</taxon>
        <taxon>Pseudomonadati</taxon>
        <taxon>Pseudomonadota</taxon>
        <taxon>Gammaproteobacteria</taxon>
        <taxon>Chromatiales</taxon>
        <taxon>Chromatiaceae</taxon>
        <taxon>Rheinheimera</taxon>
    </lineage>
</organism>
<name>A0ABT9I3H6_9GAMM</name>
<sequence>ENPNSKIFPEPHDDGRIIIMTGYGGPIHKAHSELNRAFGKRFRVSTDIVNCFPSVYSHAIPWALVGLDFAKQNRGHAEWFNQIDKAVRDCKRGETQGIAIGPATSNIISECIFARIDEALRTEFEFVRFIDDYICYCETEDQALNFVRRLEQEAAKFKLHLNARKTELVRLPQPTVAPWLIELADRQPTENASSMEVFRYLDFAVQLSEKYPDSSVLKYAATAIDNAGHFLFETVNPINYLLSIAFHRVEILPLLSKQLENAYMRSGENFHDVTGVNDKLIQILRENVKYQRSDGMAWSLYHLGRFDVPIELQLAETVLNTTDPLAISALYWGYQQFRPQVIAYCQSLDTNDLYELDKHWLLLYQVFLDGGITNPYQDQVFETLQQHQVTFMMDKQQLQPEVQEQFDFGVDELFALR</sequence>
<dbReference type="RefSeq" id="WP_305977122.1">
    <property type="nucleotide sequence ID" value="NZ_JAPJDZ010000078.1"/>
</dbReference>
<protein>
    <submittedName>
        <fullName evidence="2">RNA-directed DNA polymerase</fullName>
    </submittedName>
</protein>
<evidence type="ECO:0000259" key="1">
    <source>
        <dbReference type="PROSITE" id="PS50878"/>
    </source>
</evidence>
<dbReference type="EMBL" id="JAPJDZ010000078">
    <property type="protein sequence ID" value="MDP5137923.1"/>
    <property type="molecule type" value="Genomic_DNA"/>
</dbReference>
<dbReference type="InterPro" id="IPR000477">
    <property type="entry name" value="RT_dom"/>
</dbReference>
<dbReference type="GO" id="GO:0003964">
    <property type="term" value="F:RNA-directed DNA polymerase activity"/>
    <property type="evidence" value="ECO:0007669"/>
    <property type="project" value="UniProtKB-KW"/>
</dbReference>
<evidence type="ECO:0000313" key="2">
    <source>
        <dbReference type="EMBL" id="MDP5137923.1"/>
    </source>
</evidence>
<dbReference type="Proteomes" id="UP001231109">
    <property type="component" value="Unassembled WGS sequence"/>
</dbReference>
<reference evidence="2 3" key="1">
    <citation type="submission" date="2022-11" db="EMBL/GenBank/DDBJ databases">
        <title>Viruses from the air-sea interface of a natural surface slick.</title>
        <authorList>
            <person name="Rahlff J."/>
            <person name="Holmfeldt K."/>
        </authorList>
    </citation>
    <scope>NUCLEOTIDE SEQUENCE [LARGE SCALE GENOMIC DNA]</scope>
    <source>
        <strain evidence="2 3">SMS4</strain>
    </source>
</reference>
<feature type="domain" description="Reverse transcriptase" evidence="1">
    <location>
        <begin position="1"/>
        <end position="205"/>
    </location>
</feature>
<comment type="caution">
    <text evidence="2">The sequence shown here is derived from an EMBL/GenBank/DDBJ whole genome shotgun (WGS) entry which is preliminary data.</text>
</comment>
<feature type="non-terminal residue" evidence="2">
    <location>
        <position position="1"/>
    </location>
</feature>
<dbReference type="Pfam" id="PF00078">
    <property type="entry name" value="RVT_1"/>
    <property type="match status" value="1"/>
</dbReference>
<proteinExistence type="predicted"/>
<gene>
    <name evidence="2" type="ORF">ORJ04_18385</name>
</gene>
<keyword evidence="2" id="KW-0548">Nucleotidyltransferase</keyword>
<evidence type="ECO:0000313" key="3">
    <source>
        <dbReference type="Proteomes" id="UP001231109"/>
    </source>
</evidence>